<feature type="domain" description="SH2" evidence="15">
    <location>
        <begin position="515"/>
        <end position="593"/>
    </location>
</feature>
<keyword evidence="18" id="KW-1185">Reference proteome</keyword>
<proteinExistence type="inferred from homology"/>
<dbReference type="OrthoDB" id="10261027at2759"/>
<evidence type="ECO:0000256" key="9">
    <source>
        <dbReference type="ARBA" id="ARBA00025089"/>
    </source>
</evidence>
<dbReference type="RefSeq" id="XP_004368097.1">
    <property type="nucleotide sequence ID" value="XM_004368040.1"/>
</dbReference>
<dbReference type="Gene3D" id="3.30.200.20">
    <property type="entry name" value="Phosphorylase Kinase, domain 1"/>
    <property type="match status" value="1"/>
</dbReference>
<keyword evidence="6 17" id="KW-0418">Kinase</keyword>
<dbReference type="Proteomes" id="UP000011083">
    <property type="component" value="Unassembled WGS sequence"/>
</dbReference>
<keyword evidence="12" id="KW-0727">SH2 domain</keyword>
<comment type="catalytic activity">
    <reaction evidence="10">
        <text>L-threonyl-[protein] + ATP = O-phospho-L-threonyl-[protein] + ADP + H(+)</text>
        <dbReference type="Rhea" id="RHEA:46608"/>
        <dbReference type="Rhea" id="RHEA-COMP:11060"/>
        <dbReference type="Rhea" id="RHEA-COMP:11605"/>
        <dbReference type="ChEBI" id="CHEBI:15378"/>
        <dbReference type="ChEBI" id="CHEBI:30013"/>
        <dbReference type="ChEBI" id="CHEBI:30616"/>
        <dbReference type="ChEBI" id="CHEBI:61977"/>
        <dbReference type="ChEBI" id="CHEBI:456216"/>
        <dbReference type="EC" id="2.7.11.1"/>
    </reaction>
</comment>
<sequence>MASRVADGLSKLQLDDSLDSSGDDAVPFLGTNEGARRPSVGQKKKGLDSSSDLSSSVSTDLSSDSDDSDSDDSDEPTTTATTTRTRPSKNGNATTTKRTAGGHRAAAAAAADPKGKGKAGDKDQEDQEAKKKEEEKNAAAKKSLDYSVFVTNYEIDPKDIKLGDLLGSGSYGKVYKAKLYAKDVAVKKLTTKFLDEKALRAFGHEVDIMCNLRHPNVVLFMGACTTPGNLTIITELMSKGSVTDLLRDKSLKLSFKQRMSFARDAALGMNWLHNASPPILHLDLKCSNLLVNDDWEVKVADFGLAKINASGTHRGLHGSPIYMSPEMLLGLEYDEKTDIYSFGMVLYELATGEEPFKNEFSSLQSLIDAVVKKNERPKIPATCPVRLAKLIRSCWDTVPSKRPAFVDMLSSNVFYKVSLEATLRDKRACALWAQYFLTRETVTWNEFQQAFTDFFNIKARNGADANRLELVRVLVAKDRDMVGIEQFARALECFGPLETPAQFLDEIEGTLREEWFHGDVTEAEAELLLAKHKHGTYLVRFSSTPGSFTITGKNKKDALAHFRISHKAGLAFCLGANEYVRPCPGSAYQTLFDPKAAVTSVRPSFYSAQDYQYS</sequence>
<dbReference type="PROSITE" id="PS50011">
    <property type="entry name" value="PROTEIN_KINASE_DOM"/>
    <property type="match status" value="1"/>
</dbReference>
<dbReference type="Pfam" id="PF07714">
    <property type="entry name" value="PK_Tyr_Ser-Thr"/>
    <property type="match status" value="1"/>
</dbReference>
<feature type="domain" description="Protein kinase" evidence="16">
    <location>
        <begin position="160"/>
        <end position="415"/>
    </location>
</feature>
<comment type="function">
    <text evidence="9">Required for proper chemotaxis and phagocytosis; proper spatiotemporal control of F-actin levels in chemotaxing cells. Negative regulator of the PI3K (phosphatidylinositol 3 kinase) pathway. Predominantly phosphorylates serines and threonines and tyrosines at a lower level.</text>
</comment>
<dbReference type="GeneID" id="14926392"/>
<keyword evidence="5 13" id="KW-0547">Nucleotide-binding</keyword>
<evidence type="ECO:0000256" key="1">
    <source>
        <dbReference type="ARBA" id="ARBA00005843"/>
    </source>
</evidence>
<reference evidence="17 18" key="1">
    <citation type="journal article" date="2013" name="Genome Biol.">
        <title>Genome of Acanthamoeba castellanii highlights extensive lateral gene transfer and early evolution of tyrosine kinase signaling.</title>
        <authorList>
            <person name="Clarke M."/>
            <person name="Lohan A.J."/>
            <person name="Liu B."/>
            <person name="Lagkouvardos I."/>
            <person name="Roy S."/>
            <person name="Zafar N."/>
            <person name="Bertelli C."/>
            <person name="Schilde C."/>
            <person name="Kianianmomeni A."/>
            <person name="Burglin T.R."/>
            <person name="Frech C."/>
            <person name="Turcotte B."/>
            <person name="Kopec K.O."/>
            <person name="Synnott J.M."/>
            <person name="Choo C."/>
            <person name="Paponov I."/>
            <person name="Finkler A."/>
            <person name="Soon Heng Tan C."/>
            <person name="Hutchins A.P."/>
            <person name="Weinmeier T."/>
            <person name="Rattei T."/>
            <person name="Chu J.S."/>
            <person name="Gimenez G."/>
            <person name="Irimia M."/>
            <person name="Rigden D.J."/>
            <person name="Fitzpatrick D.A."/>
            <person name="Lorenzo-Morales J."/>
            <person name="Bateman A."/>
            <person name="Chiu C.H."/>
            <person name="Tang P."/>
            <person name="Hegemann P."/>
            <person name="Fromm H."/>
            <person name="Raoult D."/>
            <person name="Greub G."/>
            <person name="Miranda-Saavedra D."/>
            <person name="Chen N."/>
            <person name="Nash P."/>
            <person name="Ginger M.L."/>
            <person name="Horn M."/>
            <person name="Schaap P."/>
            <person name="Caler L."/>
            <person name="Loftus B."/>
        </authorList>
    </citation>
    <scope>NUCLEOTIDE SEQUENCE [LARGE SCALE GENOMIC DNA]</scope>
    <source>
        <strain evidence="17 18">Neff</strain>
    </source>
</reference>
<dbReference type="KEGG" id="acan:ACA1_291500"/>
<evidence type="ECO:0000256" key="14">
    <source>
        <dbReference type="SAM" id="MobiDB-lite"/>
    </source>
</evidence>
<gene>
    <name evidence="17" type="ORF">ACA1_291500</name>
</gene>
<dbReference type="GO" id="GO:0005524">
    <property type="term" value="F:ATP binding"/>
    <property type="evidence" value="ECO:0007669"/>
    <property type="project" value="UniProtKB-UniRule"/>
</dbReference>
<dbReference type="STRING" id="1257118.L8HJF2"/>
<evidence type="ECO:0000313" key="18">
    <source>
        <dbReference type="Proteomes" id="UP000011083"/>
    </source>
</evidence>
<feature type="compositionally biased region" description="Acidic residues" evidence="14">
    <location>
        <begin position="63"/>
        <end position="75"/>
    </location>
</feature>
<evidence type="ECO:0000313" key="17">
    <source>
        <dbReference type="EMBL" id="ELR25342.1"/>
    </source>
</evidence>
<dbReference type="OMA" id="RDISDCA"/>
<evidence type="ECO:0000256" key="10">
    <source>
        <dbReference type="ARBA" id="ARBA00047899"/>
    </source>
</evidence>
<dbReference type="PRINTS" id="PR00109">
    <property type="entry name" value="TYRKINASE"/>
</dbReference>
<dbReference type="InterPro" id="IPR000719">
    <property type="entry name" value="Prot_kinase_dom"/>
</dbReference>
<evidence type="ECO:0000256" key="3">
    <source>
        <dbReference type="ARBA" id="ARBA00022527"/>
    </source>
</evidence>
<keyword evidence="4" id="KW-0808">Transferase</keyword>
<protein>
    <recommendedName>
        <fullName evidence="2">non-specific serine/threonine protein kinase</fullName>
        <ecNumber evidence="2">2.7.11.1</ecNumber>
    </recommendedName>
</protein>
<dbReference type="CDD" id="cd00173">
    <property type="entry name" value="SH2"/>
    <property type="match status" value="1"/>
</dbReference>
<dbReference type="InterPro" id="IPR017441">
    <property type="entry name" value="Protein_kinase_ATP_BS"/>
</dbReference>
<dbReference type="AlphaFoldDB" id="L8HJF2"/>
<dbReference type="PROSITE" id="PS00107">
    <property type="entry name" value="PROTEIN_KINASE_ATP"/>
    <property type="match status" value="1"/>
</dbReference>
<feature type="region of interest" description="Disordered" evidence="14">
    <location>
        <begin position="1"/>
        <end position="137"/>
    </location>
</feature>
<comment type="catalytic activity">
    <reaction evidence="11">
        <text>L-seryl-[protein] + ATP = O-phospho-L-seryl-[protein] + ADP + H(+)</text>
        <dbReference type="Rhea" id="RHEA:17989"/>
        <dbReference type="Rhea" id="RHEA-COMP:9863"/>
        <dbReference type="Rhea" id="RHEA-COMP:11604"/>
        <dbReference type="ChEBI" id="CHEBI:15378"/>
        <dbReference type="ChEBI" id="CHEBI:29999"/>
        <dbReference type="ChEBI" id="CHEBI:30616"/>
        <dbReference type="ChEBI" id="CHEBI:83421"/>
        <dbReference type="ChEBI" id="CHEBI:456216"/>
        <dbReference type="EC" id="2.7.11.1"/>
    </reaction>
</comment>
<evidence type="ECO:0000256" key="13">
    <source>
        <dbReference type="PROSITE-ProRule" id="PRU10141"/>
    </source>
</evidence>
<feature type="binding site" evidence="13">
    <location>
        <position position="188"/>
    </location>
    <ligand>
        <name>ATP</name>
        <dbReference type="ChEBI" id="CHEBI:30616"/>
    </ligand>
</feature>
<dbReference type="EMBL" id="KB007805">
    <property type="protein sequence ID" value="ELR25342.1"/>
    <property type="molecule type" value="Genomic_DNA"/>
</dbReference>
<dbReference type="SMART" id="SM00252">
    <property type="entry name" value="SH2"/>
    <property type="match status" value="1"/>
</dbReference>
<dbReference type="CDD" id="cd13999">
    <property type="entry name" value="STKc_MAP3K-like"/>
    <property type="match status" value="1"/>
</dbReference>
<accession>L8HJF2</accession>
<dbReference type="InterPro" id="IPR001245">
    <property type="entry name" value="Ser-Thr/Tyr_kinase_cat_dom"/>
</dbReference>
<evidence type="ECO:0000256" key="4">
    <source>
        <dbReference type="ARBA" id="ARBA00022679"/>
    </source>
</evidence>
<evidence type="ECO:0000256" key="6">
    <source>
        <dbReference type="ARBA" id="ARBA00022777"/>
    </source>
</evidence>
<evidence type="ECO:0000256" key="8">
    <source>
        <dbReference type="ARBA" id="ARBA00023137"/>
    </source>
</evidence>
<feature type="compositionally biased region" description="Low complexity" evidence="14">
    <location>
        <begin position="93"/>
        <end position="112"/>
    </location>
</feature>
<keyword evidence="3" id="KW-0723">Serine/threonine-protein kinase</keyword>
<feature type="compositionally biased region" description="Basic and acidic residues" evidence="14">
    <location>
        <begin position="113"/>
        <end position="137"/>
    </location>
</feature>
<feature type="compositionally biased region" description="Low complexity" evidence="14">
    <location>
        <begin position="48"/>
        <end position="62"/>
    </location>
</feature>
<evidence type="ECO:0000259" key="15">
    <source>
        <dbReference type="PROSITE" id="PS50001"/>
    </source>
</evidence>
<evidence type="ECO:0000256" key="2">
    <source>
        <dbReference type="ARBA" id="ARBA00012513"/>
    </source>
</evidence>
<dbReference type="SUPFAM" id="SSF56112">
    <property type="entry name" value="Protein kinase-like (PK-like)"/>
    <property type="match status" value="1"/>
</dbReference>
<dbReference type="Gene3D" id="1.10.510.10">
    <property type="entry name" value="Transferase(Phosphotransferase) domain 1"/>
    <property type="match status" value="1"/>
</dbReference>
<evidence type="ECO:0000256" key="12">
    <source>
        <dbReference type="PROSITE-ProRule" id="PRU00191"/>
    </source>
</evidence>
<dbReference type="SUPFAM" id="SSF55550">
    <property type="entry name" value="SH2 domain"/>
    <property type="match status" value="1"/>
</dbReference>
<evidence type="ECO:0000259" key="16">
    <source>
        <dbReference type="PROSITE" id="PS50011"/>
    </source>
</evidence>
<dbReference type="VEuPathDB" id="AmoebaDB:ACA1_291500"/>
<evidence type="ECO:0000256" key="7">
    <source>
        <dbReference type="ARBA" id="ARBA00022840"/>
    </source>
</evidence>
<dbReference type="InterPro" id="IPR051681">
    <property type="entry name" value="Ser/Thr_Kinases-Pseudokinases"/>
</dbReference>
<organism evidence="17 18">
    <name type="scientific">Acanthamoeba castellanii (strain ATCC 30010 / Neff)</name>
    <dbReference type="NCBI Taxonomy" id="1257118"/>
    <lineage>
        <taxon>Eukaryota</taxon>
        <taxon>Amoebozoa</taxon>
        <taxon>Discosea</taxon>
        <taxon>Longamoebia</taxon>
        <taxon>Centramoebida</taxon>
        <taxon>Acanthamoebidae</taxon>
        <taxon>Acanthamoeba</taxon>
    </lineage>
</organism>
<dbReference type="InterPro" id="IPR036860">
    <property type="entry name" value="SH2_dom_sf"/>
</dbReference>
<dbReference type="PROSITE" id="PS00108">
    <property type="entry name" value="PROTEIN_KINASE_ST"/>
    <property type="match status" value="1"/>
</dbReference>
<dbReference type="InterPro" id="IPR011009">
    <property type="entry name" value="Kinase-like_dom_sf"/>
</dbReference>
<dbReference type="InterPro" id="IPR000980">
    <property type="entry name" value="SH2"/>
</dbReference>
<dbReference type="Gene3D" id="3.30.505.10">
    <property type="entry name" value="SH2 domain"/>
    <property type="match status" value="1"/>
</dbReference>
<dbReference type="InterPro" id="IPR008271">
    <property type="entry name" value="Ser/Thr_kinase_AS"/>
</dbReference>
<name>L8HJF2_ACACF</name>
<keyword evidence="7 13" id="KW-0067">ATP-binding</keyword>
<evidence type="ECO:0000256" key="5">
    <source>
        <dbReference type="ARBA" id="ARBA00022741"/>
    </source>
</evidence>
<dbReference type="PANTHER" id="PTHR44329">
    <property type="entry name" value="SERINE/THREONINE-PROTEIN KINASE TNNI3K-RELATED"/>
    <property type="match status" value="1"/>
</dbReference>
<dbReference type="FunFam" id="3.30.200.20:FF:000060">
    <property type="entry name" value="Serine/threonine-protein kinase isoform 1"/>
    <property type="match status" value="1"/>
</dbReference>
<dbReference type="Pfam" id="PF00017">
    <property type="entry name" value="SH2"/>
    <property type="match status" value="1"/>
</dbReference>
<evidence type="ECO:0000256" key="11">
    <source>
        <dbReference type="ARBA" id="ARBA00048679"/>
    </source>
</evidence>
<keyword evidence="8" id="KW-0829">Tyrosine-protein kinase</keyword>
<dbReference type="PROSITE" id="PS50001">
    <property type="entry name" value="SH2"/>
    <property type="match status" value="1"/>
</dbReference>
<dbReference type="SMART" id="SM00220">
    <property type="entry name" value="S_TKc"/>
    <property type="match status" value="1"/>
</dbReference>
<dbReference type="GO" id="GO:0004674">
    <property type="term" value="F:protein serine/threonine kinase activity"/>
    <property type="evidence" value="ECO:0007669"/>
    <property type="project" value="UniProtKB-KW"/>
</dbReference>
<dbReference type="GO" id="GO:0004713">
    <property type="term" value="F:protein tyrosine kinase activity"/>
    <property type="evidence" value="ECO:0007669"/>
    <property type="project" value="UniProtKB-KW"/>
</dbReference>
<dbReference type="EC" id="2.7.11.1" evidence="2"/>
<dbReference type="PANTHER" id="PTHR44329:SF243">
    <property type="entry name" value="DUAL SPECIFICITY PROTEIN KINASE SHKB"/>
    <property type="match status" value="1"/>
</dbReference>
<comment type="similarity">
    <text evidence="1">Belongs to the protein kinase superfamily. TKL Ser/Thr protein kinase family.</text>
</comment>